<keyword evidence="3" id="KW-1185">Reference proteome</keyword>
<name>A0A077ZTA3_STYLE</name>
<feature type="compositionally biased region" description="Polar residues" evidence="1">
    <location>
        <begin position="276"/>
        <end position="306"/>
    </location>
</feature>
<evidence type="ECO:0000256" key="1">
    <source>
        <dbReference type="SAM" id="MobiDB-lite"/>
    </source>
</evidence>
<sequence length="312" mass="36311">MSKQQLQKEIEQEYLAEFTNKSTRNHDRHRFINNEHSFQARGIKSLQQPSVYILSIIIALCLYQLDRSYDFRRIYREQSSNLDELKNTIKSENQGESDSPALTMFTLSVLILSSILAFKRVSQKNQADPEEIRAREQRMHEREIIRRQQLMGEPANACEKITEEEFDYQANATTKREIQKLVNSQSYKEAQARKGLNQSAWNWQAYERDQGIIPDGEEREIEGFDLVGEMDRIDVQVGLTRPRPNLQYRISRHNISEEIPYQKSLTSQSKGRKSNDPLSSPTAKNRINQATPSTHSSIKQFTIRAQRTSEAK</sequence>
<gene>
    <name evidence="2" type="primary">Contig10337.g11029</name>
    <name evidence="2" type="ORF">STYLEM_1522</name>
</gene>
<evidence type="ECO:0000313" key="3">
    <source>
        <dbReference type="Proteomes" id="UP000039865"/>
    </source>
</evidence>
<dbReference type="InParanoid" id="A0A077ZTA3"/>
<dbReference type="Proteomes" id="UP000039865">
    <property type="component" value="Unassembled WGS sequence"/>
</dbReference>
<dbReference type="EMBL" id="CCKQ01001450">
    <property type="protein sequence ID" value="CDW72560.1"/>
    <property type="molecule type" value="Genomic_DNA"/>
</dbReference>
<reference evidence="2 3" key="1">
    <citation type="submission" date="2014-06" db="EMBL/GenBank/DDBJ databases">
        <authorList>
            <person name="Swart Estienne"/>
        </authorList>
    </citation>
    <scope>NUCLEOTIDE SEQUENCE [LARGE SCALE GENOMIC DNA]</scope>
    <source>
        <strain evidence="2 3">130c</strain>
    </source>
</reference>
<protein>
    <submittedName>
        <fullName evidence="2">Uncharacterized protein</fullName>
    </submittedName>
</protein>
<proteinExistence type="predicted"/>
<organism evidence="2 3">
    <name type="scientific">Stylonychia lemnae</name>
    <name type="common">Ciliate</name>
    <dbReference type="NCBI Taxonomy" id="5949"/>
    <lineage>
        <taxon>Eukaryota</taxon>
        <taxon>Sar</taxon>
        <taxon>Alveolata</taxon>
        <taxon>Ciliophora</taxon>
        <taxon>Intramacronucleata</taxon>
        <taxon>Spirotrichea</taxon>
        <taxon>Stichotrichia</taxon>
        <taxon>Sporadotrichida</taxon>
        <taxon>Oxytrichidae</taxon>
        <taxon>Stylonychinae</taxon>
        <taxon>Stylonychia</taxon>
    </lineage>
</organism>
<dbReference type="AlphaFoldDB" id="A0A077ZTA3"/>
<evidence type="ECO:0000313" key="2">
    <source>
        <dbReference type="EMBL" id="CDW72560.1"/>
    </source>
</evidence>
<feature type="region of interest" description="Disordered" evidence="1">
    <location>
        <begin position="259"/>
        <end position="312"/>
    </location>
</feature>
<accession>A0A077ZTA3</accession>